<keyword evidence="2" id="KW-0677">Repeat</keyword>
<feature type="repeat" description="WD" evidence="3">
    <location>
        <begin position="905"/>
        <end position="946"/>
    </location>
</feature>
<keyword evidence="5" id="KW-1185">Reference proteome</keyword>
<dbReference type="InterPro" id="IPR001680">
    <property type="entry name" value="WD40_rpt"/>
</dbReference>
<feature type="repeat" description="WD" evidence="3">
    <location>
        <begin position="863"/>
        <end position="904"/>
    </location>
</feature>
<feature type="repeat" description="WD" evidence="3">
    <location>
        <begin position="654"/>
        <end position="695"/>
    </location>
</feature>
<dbReference type="InterPro" id="IPR056884">
    <property type="entry name" value="NPHP3-like_N"/>
</dbReference>
<comment type="caution">
    <text evidence="4">The sequence shown here is derived from an EMBL/GenBank/DDBJ whole genome shotgun (WGS) entry which is preliminary data.</text>
</comment>
<organism evidence="4 5">
    <name type="scientific">Penicillium atrosanguineum</name>
    <dbReference type="NCBI Taxonomy" id="1132637"/>
    <lineage>
        <taxon>Eukaryota</taxon>
        <taxon>Fungi</taxon>
        <taxon>Dikarya</taxon>
        <taxon>Ascomycota</taxon>
        <taxon>Pezizomycotina</taxon>
        <taxon>Eurotiomycetes</taxon>
        <taxon>Eurotiomycetidae</taxon>
        <taxon>Eurotiales</taxon>
        <taxon>Aspergillaceae</taxon>
        <taxon>Penicillium</taxon>
    </lineage>
</organism>
<feature type="repeat" description="WD" evidence="3">
    <location>
        <begin position="738"/>
        <end position="779"/>
    </location>
</feature>
<feature type="repeat" description="WD" evidence="3">
    <location>
        <begin position="612"/>
        <end position="653"/>
    </location>
</feature>
<reference evidence="4" key="1">
    <citation type="submission" date="2022-12" db="EMBL/GenBank/DDBJ databases">
        <authorList>
            <person name="Petersen C."/>
        </authorList>
    </citation>
    <scope>NUCLEOTIDE SEQUENCE</scope>
    <source>
        <strain evidence="4">IBT 21472</strain>
    </source>
</reference>
<dbReference type="AlphaFoldDB" id="A0A9W9H2C7"/>
<dbReference type="CDD" id="cd00200">
    <property type="entry name" value="WD40"/>
    <property type="match status" value="2"/>
</dbReference>
<dbReference type="SUPFAM" id="SSF50978">
    <property type="entry name" value="WD40 repeat-like"/>
    <property type="match status" value="2"/>
</dbReference>
<dbReference type="SMART" id="SM00320">
    <property type="entry name" value="WD40"/>
    <property type="match status" value="13"/>
</dbReference>
<dbReference type="PANTHER" id="PTHR19848">
    <property type="entry name" value="WD40 REPEAT PROTEIN"/>
    <property type="match status" value="1"/>
</dbReference>
<dbReference type="PANTHER" id="PTHR19848:SF8">
    <property type="entry name" value="F-BOX AND WD REPEAT DOMAIN CONTAINING 7"/>
    <property type="match status" value="1"/>
</dbReference>
<feature type="repeat" description="WD" evidence="3">
    <location>
        <begin position="989"/>
        <end position="1030"/>
    </location>
</feature>
<reference evidence="4" key="2">
    <citation type="journal article" date="2023" name="IMA Fungus">
        <title>Comparative genomic study of the Penicillium genus elucidates a diverse pangenome and 15 lateral gene transfer events.</title>
        <authorList>
            <person name="Petersen C."/>
            <person name="Sorensen T."/>
            <person name="Nielsen M.R."/>
            <person name="Sondergaard T.E."/>
            <person name="Sorensen J.L."/>
            <person name="Fitzpatrick D.A."/>
            <person name="Frisvad J.C."/>
            <person name="Nielsen K.L."/>
        </authorList>
    </citation>
    <scope>NUCLEOTIDE SEQUENCE</scope>
    <source>
        <strain evidence="4">IBT 21472</strain>
    </source>
</reference>
<dbReference type="InterPro" id="IPR036322">
    <property type="entry name" value="WD40_repeat_dom_sf"/>
</dbReference>
<dbReference type="FunFam" id="3.40.50.300:FF:001638">
    <property type="entry name" value="NACHT and WD40 domain protein"/>
    <property type="match status" value="1"/>
</dbReference>
<feature type="repeat" description="WD" evidence="3">
    <location>
        <begin position="1073"/>
        <end position="1114"/>
    </location>
</feature>
<dbReference type="Gene3D" id="3.40.50.300">
    <property type="entry name" value="P-loop containing nucleotide triphosphate hydrolases"/>
    <property type="match status" value="1"/>
</dbReference>
<dbReference type="PROSITE" id="PS50837">
    <property type="entry name" value="NACHT"/>
    <property type="match status" value="1"/>
</dbReference>
<dbReference type="InterPro" id="IPR054471">
    <property type="entry name" value="GPIID_WHD"/>
</dbReference>
<dbReference type="PRINTS" id="PR00320">
    <property type="entry name" value="GPROTEINBRPT"/>
</dbReference>
<feature type="repeat" description="WD" evidence="3">
    <location>
        <begin position="947"/>
        <end position="979"/>
    </location>
</feature>
<feature type="repeat" description="WD" evidence="3">
    <location>
        <begin position="1115"/>
        <end position="1156"/>
    </location>
</feature>
<name>A0A9W9H2C7_9EURO</name>
<dbReference type="PROSITE" id="PS50082">
    <property type="entry name" value="WD_REPEATS_2"/>
    <property type="match status" value="12"/>
</dbReference>
<accession>A0A9W9H2C7</accession>
<evidence type="ECO:0000313" key="4">
    <source>
        <dbReference type="EMBL" id="KAJ5303267.1"/>
    </source>
</evidence>
<dbReference type="InterPro" id="IPR020472">
    <property type="entry name" value="WD40_PAC1"/>
</dbReference>
<evidence type="ECO:0000256" key="3">
    <source>
        <dbReference type="PROSITE-ProRule" id="PRU00221"/>
    </source>
</evidence>
<feature type="repeat" description="WD" evidence="3">
    <location>
        <begin position="696"/>
        <end position="737"/>
    </location>
</feature>
<dbReference type="Pfam" id="PF24883">
    <property type="entry name" value="NPHP3_N"/>
    <property type="match status" value="1"/>
</dbReference>
<dbReference type="Pfam" id="PF22939">
    <property type="entry name" value="WHD_GPIID"/>
    <property type="match status" value="1"/>
</dbReference>
<dbReference type="Pfam" id="PF23389">
    <property type="entry name" value="Beta-prop_WDR19_1st"/>
    <property type="match status" value="3"/>
</dbReference>
<dbReference type="InterPro" id="IPR007111">
    <property type="entry name" value="NACHT_NTPase"/>
</dbReference>
<evidence type="ECO:0000256" key="1">
    <source>
        <dbReference type="ARBA" id="ARBA00022574"/>
    </source>
</evidence>
<protein>
    <submittedName>
        <fullName evidence="4">Uncharacterized protein</fullName>
    </submittedName>
</protein>
<proteinExistence type="predicted"/>
<sequence>MAYTTSYDGSNYGFQVGQNLGHITNQFLQPETLNQVCLRDLRTTDPHHDKDRIQNTNGGLLKDSYCWVLDNEEFQRWRDNQNNSVLWIRGDPGKGKTMLLCGIIDELTRLSGDTANILFFFCQATDVRINNATAVLRGLIFSLVEKQLSLLSHVQRQYDKAGKSLFEDINAWNALLGIFTDIIKDPTLRSTYLIIDALDECTIGLPSLLDLITQISSTYPQIKWIVSSRNWLDIEERLGTTQTAPISLELNEASVSEAVSKFIQHKVQYLAKVKKYSDETRDMICRYLSSNSQGTFLWVALVCQDLDRTSRRLALKKLEVFPPGLNALYARMIDQISKSEDVELCKRILAVMSTVYRPISFDELASLVELPDGLSNDSEGLSEIIAICGSFLTVRDDTIIFVHQSAKEFLLRETQNGVFPRGIEAEHRGIFSRSLQAMFKTLRRDIFHLKFPGFPIEKVIPPSPNPLATAKYACVYWVDHLLFSGCHERKELNVDESGCIGEFLQKKYLHWLEALSILGGLSQGIVAMLKLDALLQEKGQPADILHLVQDASRFIRYHRLAIESSPLQVYSSSLIFSPMLSLVRMCYQREKPDWLLKEPVVDQDWSSCLQTLEGHSDSVTSTAWSQDGSRLASASKDETVRIWDPATGQCALALEGHSGWVTSIAWSQDGSRLASASEDTIVKIWDLATGQCALTFEGHSDSVTLIAWSQDGSRLASASKDKTVRIWDPATSQCALTLEGHSGWVTSIAWSQDGSRLASASQDKTVRIWDPATGQCVSTLEGHRDSVTLIAWSQDGSRLASASEDSTVRIWDPATGQCGLTLEGHIGWIHSISWSQDGSRLASASYHIIKIWDSATGQCALALEGHSTSVFSIAWSQDGSRLASASKDKTVRIWDPATGQCVSTLEGHSDSVNSIAWSQDGSRLASASSDSNVRIWDPATGQCASTLEGHSELVTSIAWSQDGSRLASASEDCTVRIWDPATGQCGLPLKGHTNSVTSITWSQDGNRLASAGHDSTVRIWDPATSQCALTLGGHNGWVTSIAWSQDGSRLASAPEDSIIRIWDIATGQCALTLKGHSGWVSSIAWSQDGSRLASASEDTTVRIWDPATGQCALTLEGQSGWINLIAWSQDGSRLASASEDGTIRIWDPDTGHCESTLHISSPYFLQFDEVNFNHLHTSYGTFDIGFTGPVTSIPHCSTLPEQHGYGLNDDHSWITYNGVNLLWLPDEYRPSGSSLFAMSTTNLAIACSSGLVKFYAVTEQSPIPGL</sequence>
<evidence type="ECO:0000313" key="5">
    <source>
        <dbReference type="Proteomes" id="UP001147746"/>
    </source>
</evidence>
<feature type="repeat" description="WD" evidence="3">
    <location>
        <begin position="1031"/>
        <end position="1072"/>
    </location>
</feature>
<dbReference type="PROSITE" id="PS50294">
    <property type="entry name" value="WD_REPEATS_REGION"/>
    <property type="match status" value="12"/>
</dbReference>
<dbReference type="InterPro" id="IPR027417">
    <property type="entry name" value="P-loop_NTPase"/>
</dbReference>
<evidence type="ECO:0000256" key="2">
    <source>
        <dbReference type="ARBA" id="ARBA00022737"/>
    </source>
</evidence>
<dbReference type="InterPro" id="IPR015943">
    <property type="entry name" value="WD40/YVTN_repeat-like_dom_sf"/>
</dbReference>
<gene>
    <name evidence="4" type="ORF">N7476_010066</name>
</gene>
<dbReference type="InterPro" id="IPR057855">
    <property type="entry name" value="Beta-prop_WDR19_1st"/>
</dbReference>
<dbReference type="EMBL" id="JAPZBO010000009">
    <property type="protein sequence ID" value="KAJ5303267.1"/>
    <property type="molecule type" value="Genomic_DNA"/>
</dbReference>
<dbReference type="Proteomes" id="UP001147746">
    <property type="component" value="Unassembled WGS sequence"/>
</dbReference>
<feature type="repeat" description="WD" evidence="3">
    <location>
        <begin position="780"/>
        <end position="821"/>
    </location>
</feature>
<keyword evidence="1 3" id="KW-0853">WD repeat</keyword>
<dbReference type="Gene3D" id="2.130.10.10">
    <property type="entry name" value="YVTN repeat-like/Quinoprotein amine dehydrogenase"/>
    <property type="match status" value="7"/>
</dbReference>
<dbReference type="SUPFAM" id="SSF52540">
    <property type="entry name" value="P-loop containing nucleoside triphosphate hydrolases"/>
    <property type="match status" value="1"/>
</dbReference>
<dbReference type="InterPro" id="IPR019775">
    <property type="entry name" value="WD40_repeat_CS"/>
</dbReference>
<dbReference type="PROSITE" id="PS00678">
    <property type="entry name" value="WD_REPEATS_1"/>
    <property type="match status" value="2"/>
</dbReference>